<evidence type="ECO:0000313" key="5">
    <source>
        <dbReference type="EMBL" id="PJA01343.1"/>
    </source>
</evidence>
<dbReference type="InterPro" id="IPR011335">
    <property type="entry name" value="Restrct_endonuc-II-like"/>
</dbReference>
<dbReference type="Proteomes" id="UP000229364">
    <property type="component" value="Unassembled WGS sequence"/>
</dbReference>
<dbReference type="GO" id="GO:0005524">
    <property type="term" value="F:ATP binding"/>
    <property type="evidence" value="ECO:0007669"/>
    <property type="project" value="UniProtKB-UniRule"/>
</dbReference>
<comment type="caution">
    <text evidence="5">The sequence shown here is derived from an EMBL/GenBank/DDBJ whole genome shotgun (WGS) entry which is preliminary data.</text>
</comment>
<organism evidence="5 6">
    <name type="scientific">bacterium (Candidatus Gribaldobacteria) CG_4_10_14_0_2_um_filter_41_16</name>
    <dbReference type="NCBI Taxonomy" id="2014265"/>
    <lineage>
        <taxon>Bacteria</taxon>
        <taxon>Candidatus Gribaldobacteria</taxon>
    </lineage>
</organism>
<dbReference type="InterPro" id="IPR011856">
    <property type="entry name" value="tRNA_endonuc-like_dom_sf"/>
</dbReference>
<evidence type="ECO:0000256" key="3">
    <source>
        <dbReference type="PROSITE-ProRule" id="PRU00492"/>
    </source>
</evidence>
<dbReference type="SUPFAM" id="SSF52980">
    <property type="entry name" value="Restriction endonuclease-like"/>
    <property type="match status" value="1"/>
</dbReference>
<protein>
    <recommendedName>
        <fullName evidence="4">ATP-cone domain-containing protein</fullName>
    </recommendedName>
</protein>
<proteinExistence type="predicted"/>
<feature type="domain" description="ATP-cone" evidence="4">
    <location>
        <begin position="1"/>
        <end position="103"/>
    </location>
</feature>
<dbReference type="Gene3D" id="3.40.1350.10">
    <property type="match status" value="1"/>
</dbReference>
<evidence type="ECO:0000313" key="6">
    <source>
        <dbReference type="Proteomes" id="UP000229364"/>
    </source>
</evidence>
<evidence type="ECO:0000256" key="1">
    <source>
        <dbReference type="ARBA" id="ARBA00022741"/>
    </source>
</evidence>
<reference evidence="6" key="1">
    <citation type="submission" date="2017-09" db="EMBL/GenBank/DDBJ databases">
        <title>Depth-based differentiation of microbial function through sediment-hosted aquifers and enrichment of novel symbionts in the deep terrestrial subsurface.</title>
        <authorList>
            <person name="Probst A.J."/>
            <person name="Ladd B."/>
            <person name="Jarett J.K."/>
            <person name="Geller-Mcgrath D.E."/>
            <person name="Sieber C.M.K."/>
            <person name="Emerson J.B."/>
            <person name="Anantharaman K."/>
            <person name="Thomas B.C."/>
            <person name="Malmstrom R."/>
            <person name="Stieglmeier M."/>
            <person name="Klingl A."/>
            <person name="Woyke T."/>
            <person name="Ryan C.M."/>
            <person name="Banfield J.F."/>
        </authorList>
    </citation>
    <scope>NUCLEOTIDE SEQUENCE [LARGE SCALE GENOMIC DNA]</scope>
</reference>
<keyword evidence="2 3" id="KW-0067">ATP-binding</keyword>
<gene>
    <name evidence="5" type="ORF">COX74_03200</name>
</gene>
<sequence>MYVINSWGEQEQFSMQKVEISARRVGADLRLARRIAQQIERKIYNGIPTFEIFKEVKDLLNQAQPVFGLKFSLKQAMRDLGPDGFAFEKYAGAIFREAGYAVKLNQFISGKCLSQYEIDFTAEKDNILKISECKYHSQISDLSVDQEIALANYGRFADILQGKFALTKISQGKKISSILITNTKFSNRAIQYSECSGVELWGWKYPFNKGLEVFIDQNKLYPITILPSFKKQWADIFNQRNIILAGDILKLNFERISRESNIGLAVFNKMAAEAKTLLEG</sequence>
<dbReference type="EMBL" id="PFPR01000080">
    <property type="protein sequence ID" value="PJA01343.1"/>
    <property type="molecule type" value="Genomic_DNA"/>
</dbReference>
<dbReference type="InterPro" id="IPR005144">
    <property type="entry name" value="ATP-cone_dom"/>
</dbReference>
<dbReference type="GO" id="GO:0003676">
    <property type="term" value="F:nucleic acid binding"/>
    <property type="evidence" value="ECO:0007669"/>
    <property type="project" value="InterPro"/>
</dbReference>
<dbReference type="PROSITE" id="PS51161">
    <property type="entry name" value="ATP_CONE"/>
    <property type="match status" value="1"/>
</dbReference>
<keyword evidence="1 3" id="KW-0547">Nucleotide-binding</keyword>
<evidence type="ECO:0000256" key="2">
    <source>
        <dbReference type="ARBA" id="ARBA00022840"/>
    </source>
</evidence>
<name>A0A2M7VHN8_9BACT</name>
<accession>A0A2M7VHN8</accession>
<dbReference type="AlphaFoldDB" id="A0A2M7VHN8"/>
<evidence type="ECO:0000259" key="4">
    <source>
        <dbReference type="PROSITE" id="PS51161"/>
    </source>
</evidence>